<dbReference type="GO" id="GO:0030246">
    <property type="term" value="F:carbohydrate binding"/>
    <property type="evidence" value="ECO:0007669"/>
    <property type="project" value="InterPro"/>
</dbReference>
<dbReference type="eggNOG" id="KOG2287">
    <property type="taxonomic scope" value="Eukaryota"/>
</dbReference>
<comment type="pathway">
    <text evidence="2">Protein modification; protein glycosylation.</text>
</comment>
<dbReference type="OrthoDB" id="2139606at2759"/>
<protein>
    <submittedName>
        <fullName evidence="14">Beta-1,3-glalactosyltransferase-like protein</fullName>
    </submittedName>
</protein>
<dbReference type="GO" id="GO:1901137">
    <property type="term" value="P:carbohydrate derivative biosynthetic process"/>
    <property type="evidence" value="ECO:0007669"/>
    <property type="project" value="UniProtKB-ARBA"/>
</dbReference>
<dbReference type="InterPro" id="IPR013320">
    <property type="entry name" value="ConA-like_dom_sf"/>
</dbReference>
<keyword evidence="9" id="KW-0333">Golgi apparatus</keyword>
<evidence type="ECO:0000256" key="8">
    <source>
        <dbReference type="ARBA" id="ARBA00022989"/>
    </source>
</evidence>
<dbReference type="KEGG" id="smo:SELMODRAFT_451085"/>
<dbReference type="Gene3D" id="3.90.550.50">
    <property type="match status" value="1"/>
</dbReference>
<dbReference type="UniPathway" id="UPA00378"/>
<dbReference type="Pfam" id="PF00337">
    <property type="entry name" value="Gal-bind_lectin"/>
    <property type="match status" value="1"/>
</dbReference>
<evidence type="ECO:0000313" key="14">
    <source>
        <dbReference type="EMBL" id="EFJ24466.1"/>
    </source>
</evidence>
<feature type="domain" description="Galectin" evidence="13">
    <location>
        <begin position="212"/>
        <end position="417"/>
    </location>
</feature>
<dbReference type="GeneID" id="9657417"/>
<gene>
    <name evidence="14" type="primary">GT31B3-1</name>
    <name evidence="14" type="ORF">SELMODRAFT_451085</name>
</gene>
<dbReference type="InParanoid" id="D8RT83"/>
<keyword evidence="4" id="KW-0328">Glycosyltransferase</keyword>
<evidence type="ECO:0000256" key="3">
    <source>
        <dbReference type="ARBA" id="ARBA00008661"/>
    </source>
</evidence>
<dbReference type="Gene3D" id="2.60.120.200">
    <property type="match status" value="2"/>
</dbReference>
<feature type="transmembrane region" description="Helical" evidence="12">
    <location>
        <begin position="37"/>
        <end position="57"/>
    </location>
</feature>
<dbReference type="GO" id="GO:0000139">
    <property type="term" value="C:Golgi membrane"/>
    <property type="evidence" value="ECO:0000318"/>
    <property type="project" value="GO_Central"/>
</dbReference>
<evidence type="ECO:0000256" key="4">
    <source>
        <dbReference type="ARBA" id="ARBA00022676"/>
    </source>
</evidence>
<dbReference type="SMART" id="SM00908">
    <property type="entry name" value="Gal-bind_lectin"/>
    <property type="match status" value="1"/>
</dbReference>
<dbReference type="EMBL" id="GL377589">
    <property type="protein sequence ID" value="EFJ24466.1"/>
    <property type="molecule type" value="Genomic_DNA"/>
</dbReference>
<evidence type="ECO:0000256" key="2">
    <source>
        <dbReference type="ARBA" id="ARBA00004922"/>
    </source>
</evidence>
<organism evidence="15">
    <name type="scientific">Selaginella moellendorffii</name>
    <name type="common">Spikemoss</name>
    <dbReference type="NCBI Taxonomy" id="88036"/>
    <lineage>
        <taxon>Eukaryota</taxon>
        <taxon>Viridiplantae</taxon>
        <taxon>Streptophyta</taxon>
        <taxon>Embryophyta</taxon>
        <taxon>Tracheophyta</taxon>
        <taxon>Lycopodiopsida</taxon>
        <taxon>Selaginellales</taxon>
        <taxon>Selaginellaceae</taxon>
        <taxon>Selaginella</taxon>
    </lineage>
</organism>
<accession>D8RT83</accession>
<evidence type="ECO:0000256" key="11">
    <source>
        <dbReference type="ARBA" id="ARBA00023211"/>
    </source>
</evidence>
<evidence type="ECO:0000256" key="6">
    <source>
        <dbReference type="ARBA" id="ARBA00022692"/>
    </source>
</evidence>
<dbReference type="PROSITE" id="PS51304">
    <property type="entry name" value="GALECTIN"/>
    <property type="match status" value="1"/>
</dbReference>
<name>D8RT83_SELML</name>
<evidence type="ECO:0000256" key="10">
    <source>
        <dbReference type="ARBA" id="ARBA00023136"/>
    </source>
</evidence>
<dbReference type="STRING" id="88036.D8RT83"/>
<evidence type="ECO:0000256" key="7">
    <source>
        <dbReference type="ARBA" id="ARBA00022968"/>
    </source>
</evidence>
<evidence type="ECO:0000256" key="12">
    <source>
        <dbReference type="SAM" id="Phobius"/>
    </source>
</evidence>
<keyword evidence="6 12" id="KW-0812">Transmembrane</keyword>
<dbReference type="CDD" id="cd00070">
    <property type="entry name" value="GLECT"/>
    <property type="match status" value="1"/>
</dbReference>
<dbReference type="AlphaFoldDB" id="D8RT83"/>
<evidence type="ECO:0000256" key="9">
    <source>
        <dbReference type="ARBA" id="ARBA00023034"/>
    </source>
</evidence>
<evidence type="ECO:0000256" key="5">
    <source>
        <dbReference type="ARBA" id="ARBA00022679"/>
    </source>
</evidence>
<dbReference type="GO" id="GO:1990714">
    <property type="term" value="F:hydroxyproline O-galactosyltransferase activity"/>
    <property type="evidence" value="ECO:0000318"/>
    <property type="project" value="GO_Central"/>
</dbReference>
<keyword evidence="8 12" id="KW-1133">Transmembrane helix</keyword>
<dbReference type="Gramene" id="EFJ24466">
    <property type="protein sequence ID" value="EFJ24466"/>
    <property type="gene ID" value="SELMODRAFT_451085"/>
</dbReference>
<keyword evidence="7" id="KW-0735">Signal-anchor</keyword>
<dbReference type="SUPFAM" id="SSF49899">
    <property type="entry name" value="Concanavalin A-like lectins/glucanases"/>
    <property type="match status" value="1"/>
</dbReference>
<reference evidence="14 15" key="1">
    <citation type="journal article" date="2011" name="Science">
        <title>The Selaginella genome identifies genetic changes associated with the evolution of vascular plants.</title>
        <authorList>
            <person name="Banks J.A."/>
            <person name="Nishiyama T."/>
            <person name="Hasebe M."/>
            <person name="Bowman J.L."/>
            <person name="Gribskov M."/>
            <person name="dePamphilis C."/>
            <person name="Albert V.A."/>
            <person name="Aono N."/>
            <person name="Aoyama T."/>
            <person name="Ambrose B.A."/>
            <person name="Ashton N.W."/>
            <person name="Axtell M.J."/>
            <person name="Barker E."/>
            <person name="Barker M.S."/>
            <person name="Bennetzen J.L."/>
            <person name="Bonawitz N.D."/>
            <person name="Chapple C."/>
            <person name="Cheng C."/>
            <person name="Correa L.G."/>
            <person name="Dacre M."/>
            <person name="DeBarry J."/>
            <person name="Dreyer I."/>
            <person name="Elias M."/>
            <person name="Engstrom E.M."/>
            <person name="Estelle M."/>
            <person name="Feng L."/>
            <person name="Finet C."/>
            <person name="Floyd S.K."/>
            <person name="Frommer W.B."/>
            <person name="Fujita T."/>
            <person name="Gramzow L."/>
            <person name="Gutensohn M."/>
            <person name="Harholt J."/>
            <person name="Hattori M."/>
            <person name="Heyl A."/>
            <person name="Hirai T."/>
            <person name="Hiwatashi Y."/>
            <person name="Ishikawa M."/>
            <person name="Iwata M."/>
            <person name="Karol K.G."/>
            <person name="Koehler B."/>
            <person name="Kolukisaoglu U."/>
            <person name="Kubo M."/>
            <person name="Kurata T."/>
            <person name="Lalonde S."/>
            <person name="Li K."/>
            <person name="Li Y."/>
            <person name="Litt A."/>
            <person name="Lyons E."/>
            <person name="Manning G."/>
            <person name="Maruyama T."/>
            <person name="Michael T.P."/>
            <person name="Mikami K."/>
            <person name="Miyazaki S."/>
            <person name="Morinaga S."/>
            <person name="Murata T."/>
            <person name="Mueller-Roeber B."/>
            <person name="Nelson D.R."/>
            <person name="Obara M."/>
            <person name="Oguri Y."/>
            <person name="Olmstead R.G."/>
            <person name="Onodera N."/>
            <person name="Petersen B.L."/>
            <person name="Pils B."/>
            <person name="Prigge M."/>
            <person name="Rensing S.A."/>
            <person name="Riano-Pachon D.M."/>
            <person name="Roberts A.W."/>
            <person name="Sato Y."/>
            <person name="Scheller H.V."/>
            <person name="Schulz B."/>
            <person name="Schulz C."/>
            <person name="Shakirov E.V."/>
            <person name="Shibagaki N."/>
            <person name="Shinohara N."/>
            <person name="Shippen D.E."/>
            <person name="Soerensen I."/>
            <person name="Sotooka R."/>
            <person name="Sugimoto N."/>
            <person name="Sugita M."/>
            <person name="Sumikawa N."/>
            <person name="Tanurdzic M."/>
            <person name="Theissen G."/>
            <person name="Ulvskov P."/>
            <person name="Wakazuki S."/>
            <person name="Weng J.K."/>
            <person name="Willats W.W."/>
            <person name="Wipf D."/>
            <person name="Wolf P.G."/>
            <person name="Yang L."/>
            <person name="Zimmer A.D."/>
            <person name="Zhu Q."/>
            <person name="Mitros T."/>
            <person name="Hellsten U."/>
            <person name="Loque D."/>
            <person name="Otillar R."/>
            <person name="Salamov A."/>
            <person name="Schmutz J."/>
            <person name="Shapiro H."/>
            <person name="Lindquist E."/>
            <person name="Lucas S."/>
            <person name="Rokhsar D."/>
            <person name="Grigoriev I.V."/>
        </authorList>
    </citation>
    <scope>NUCLEOTIDE SEQUENCE [LARGE SCALE GENOMIC DNA]</scope>
</reference>
<evidence type="ECO:0000313" key="15">
    <source>
        <dbReference type="Proteomes" id="UP000001514"/>
    </source>
</evidence>
<comment type="similarity">
    <text evidence="3">Belongs to the glycosyltransferase 31 family.</text>
</comment>
<comment type="subcellular location">
    <subcellularLocation>
        <location evidence="1">Golgi apparatus membrane</location>
        <topology evidence="1">Single-pass type II membrane protein</topology>
    </subcellularLocation>
</comment>
<evidence type="ECO:0000256" key="1">
    <source>
        <dbReference type="ARBA" id="ARBA00004323"/>
    </source>
</evidence>
<dbReference type="Pfam" id="PF01762">
    <property type="entry name" value="Galactosyl_T"/>
    <property type="match status" value="1"/>
</dbReference>
<sequence>MRLVASELARRVAGDLRQGISMSAVTSKRKVHWRWKLLAYAFFLAMASCLIYMTILVPQFLKPSLLIFDGFSSIDESYKNAHEQYEVSRHHHEGPGQIRVSKPERQASKEMSLVQDDVYKWYSGLNPLLRKTNKGTSFIIKQPRQALKQWMGDVSELQRAANEALAAGSESWKNVVAMSKNGSRKVAERPRGKQECPLERTMTRQELENAGMAMVLPCGLEMGSSVTVVGKPHGGRMEYVKGRVEKSVMVRQFVVELQALKPGRAEDPPRVFHLNPRLSGDWSDKPVIEINSCFHGKWGVSQRCHGLQSQEDETVDGLYQCEEWLQEGTEIKKSSESLSWWKSLFQNAEKSDDLLWHFPFAEDRFFVLTIRAGFEGYHLIVDGRHIASFPYREDFSLEDATGVFVGGHLDVHLVMATSLRLSNSSIPLTETLELIPKWKAPVPVNPSPELFIGISSTSSHFGERMAARKTWMRSPSILSGRVVARFFVALCADNYMNLQVKQEADFYRDMIIIPSMDRYELVVLKTIAICEFGVRNFSAKYTMKCDDDTFSHVESILHELEMTPYKTGLYMGNINRYHRPQRMGKWAVTYKEWPEDEYPLYADGPGYVVSADIANFIVEHHEKRTLRIFKMEDVSMGLWVSQFALSNPVYYIHHSKFCQWGCVEDYYTAHYMSPRQMVCMWQKLSRGKAQCCNM</sequence>
<dbReference type="InterPro" id="IPR001079">
    <property type="entry name" value="Galectin_CRD"/>
</dbReference>
<evidence type="ECO:0000259" key="13">
    <source>
        <dbReference type="PROSITE" id="PS51304"/>
    </source>
</evidence>
<dbReference type="PANTHER" id="PTHR11214">
    <property type="entry name" value="BETA-1,3-N-ACETYLGLUCOSAMINYLTRANSFERASE"/>
    <property type="match status" value="1"/>
</dbReference>
<keyword evidence="11" id="KW-0464">Manganese</keyword>
<dbReference type="InterPro" id="IPR002659">
    <property type="entry name" value="Glyco_trans_31"/>
</dbReference>
<keyword evidence="10 12" id="KW-0472">Membrane</keyword>
<dbReference type="HOGENOM" id="CLU_017063_2_0_1"/>
<dbReference type="PANTHER" id="PTHR11214:SF286">
    <property type="entry name" value="HYDROXYPROLINE O-GALACTOSYLTRANSFERASE GALT4"/>
    <property type="match status" value="1"/>
</dbReference>
<proteinExistence type="inferred from homology"/>
<dbReference type="Proteomes" id="UP000001514">
    <property type="component" value="Unassembled WGS sequence"/>
</dbReference>
<keyword evidence="15" id="KW-1185">Reference proteome</keyword>
<keyword evidence="5 14" id="KW-0808">Transferase</keyword>